<dbReference type="NCBIfam" id="NF006043">
    <property type="entry name" value="PRK08186.1"/>
    <property type="match status" value="1"/>
</dbReference>
<organism evidence="3 4">
    <name type="scientific">Dactylosporangium darangshiense</name>
    <dbReference type="NCBI Taxonomy" id="579108"/>
    <lineage>
        <taxon>Bacteria</taxon>
        <taxon>Bacillati</taxon>
        <taxon>Actinomycetota</taxon>
        <taxon>Actinomycetes</taxon>
        <taxon>Micromonosporales</taxon>
        <taxon>Micromonosporaceae</taxon>
        <taxon>Dactylosporangium</taxon>
    </lineage>
</organism>
<dbReference type="InterPro" id="IPR000120">
    <property type="entry name" value="Amidase"/>
</dbReference>
<evidence type="ECO:0000313" key="3">
    <source>
        <dbReference type="EMBL" id="GAA4258641.1"/>
    </source>
</evidence>
<gene>
    <name evidence="3" type="primary">atzF</name>
    <name evidence="3" type="ORF">GCM10022255_080090</name>
</gene>
<sequence length="578" mass="59634">MTSTAIRSGIAALREAYRRGDLRVADVAERAATAEAPDGVWISRVEPGALRRRAAELQGKEHLPLYGIPFAVKDNIDVAGMPTTAACPAFAYPAARTAPVVERLLEAGAMLVGKTNLDQFATGLTGTRSPYGAVQSVYGGGLVAGGSSSGSAVAVAAGLVAFALGTDTAGSGRVPAAMNGIVGLKPTRGLLSTLGVVPACRSLDCVSVFALDVADAAAVLGAAAGPQDGDPWSRTGSFKSQEAATVRLGLARPDTLDFEGDRGQAERYVAAGVALSRITADATAVDLGPLLEAGALLYEGPWVAERLAGLEDFLREHAEDVLPLTLGILRSGGSFAATDAFRAQHRLRELRAATARLFERIDVLALPTVPTTYTIDEIAAEPLRRNAILGRYTQFANLLDLAVLTVPNGHTPDGRPASLSLIGPAFAEPTLLALGAALLGEAHAVHLGKTQDVELAVVGHHLRGEARNGELVALGGRYARTTRTADCYRLYRLPSGVPGLVRAGAGEGAPIEVEIWRLPAAALGPLLGSVAAPLSIGYVSTVDGASVQGFLCEAYAAAGAQDITAGGGWRAHRQEEGS</sequence>
<dbReference type="Gene3D" id="3.10.490.10">
    <property type="entry name" value="Gamma-glutamyl cyclotransferase-like"/>
    <property type="match status" value="1"/>
</dbReference>
<dbReference type="NCBIfam" id="TIGR02713">
    <property type="entry name" value="allophanate_hyd"/>
    <property type="match status" value="1"/>
</dbReference>
<proteinExistence type="predicted"/>
<feature type="domain" description="Allophanate hydrolase C-terminal" evidence="2">
    <location>
        <begin position="453"/>
        <end position="573"/>
    </location>
</feature>
<dbReference type="Proteomes" id="UP001500620">
    <property type="component" value="Unassembled WGS sequence"/>
</dbReference>
<dbReference type="InterPro" id="IPR053844">
    <property type="entry name" value="AH_C"/>
</dbReference>
<dbReference type="Gene3D" id="3.90.1300.10">
    <property type="entry name" value="Amidase signature (AS) domain"/>
    <property type="match status" value="1"/>
</dbReference>
<evidence type="ECO:0000259" key="1">
    <source>
        <dbReference type="Pfam" id="PF01425"/>
    </source>
</evidence>
<evidence type="ECO:0000313" key="4">
    <source>
        <dbReference type="Proteomes" id="UP001500620"/>
    </source>
</evidence>
<feature type="domain" description="Amidase" evidence="1">
    <location>
        <begin position="43"/>
        <end position="432"/>
    </location>
</feature>
<dbReference type="Gene3D" id="1.20.58.1700">
    <property type="match status" value="1"/>
</dbReference>
<dbReference type="RefSeq" id="WP_345135589.1">
    <property type="nucleotide sequence ID" value="NZ_BAABAT010000032.1"/>
</dbReference>
<name>A0ABP8DKZ2_9ACTN</name>
<dbReference type="Pfam" id="PF21986">
    <property type="entry name" value="AH_C"/>
    <property type="match status" value="1"/>
</dbReference>
<dbReference type="InterPro" id="IPR023631">
    <property type="entry name" value="Amidase_dom"/>
</dbReference>
<keyword evidence="3" id="KW-0378">Hydrolase</keyword>
<dbReference type="InterPro" id="IPR014085">
    <property type="entry name" value="Allophanate_hydrolase"/>
</dbReference>
<evidence type="ECO:0000259" key="2">
    <source>
        <dbReference type="Pfam" id="PF21986"/>
    </source>
</evidence>
<accession>A0ABP8DKZ2</accession>
<comment type="caution">
    <text evidence="3">The sequence shown here is derived from an EMBL/GenBank/DDBJ whole genome shotgun (WGS) entry which is preliminary data.</text>
</comment>
<dbReference type="PANTHER" id="PTHR11895">
    <property type="entry name" value="TRANSAMIDASE"/>
    <property type="match status" value="1"/>
</dbReference>
<dbReference type="SUPFAM" id="SSF75304">
    <property type="entry name" value="Amidase signature (AS) enzymes"/>
    <property type="match status" value="1"/>
</dbReference>
<dbReference type="Pfam" id="PF01425">
    <property type="entry name" value="Amidase"/>
    <property type="match status" value="1"/>
</dbReference>
<protein>
    <submittedName>
        <fullName evidence="3">Allophanate hydrolase</fullName>
    </submittedName>
</protein>
<dbReference type="PANTHER" id="PTHR11895:SF169">
    <property type="entry name" value="GLUTAMYL-TRNA(GLN) AMIDOTRANSFERASE"/>
    <property type="match status" value="1"/>
</dbReference>
<dbReference type="InterPro" id="IPR036928">
    <property type="entry name" value="AS_sf"/>
</dbReference>
<dbReference type="EMBL" id="BAABAT010000032">
    <property type="protein sequence ID" value="GAA4258641.1"/>
    <property type="molecule type" value="Genomic_DNA"/>
</dbReference>
<keyword evidence="4" id="KW-1185">Reference proteome</keyword>
<reference evidence="4" key="1">
    <citation type="journal article" date="2019" name="Int. J. Syst. Evol. Microbiol.">
        <title>The Global Catalogue of Microorganisms (GCM) 10K type strain sequencing project: providing services to taxonomists for standard genome sequencing and annotation.</title>
        <authorList>
            <consortium name="The Broad Institute Genomics Platform"/>
            <consortium name="The Broad Institute Genome Sequencing Center for Infectious Disease"/>
            <person name="Wu L."/>
            <person name="Ma J."/>
        </authorList>
    </citation>
    <scope>NUCLEOTIDE SEQUENCE [LARGE SCALE GENOMIC DNA]</scope>
    <source>
        <strain evidence="4">JCM 17441</strain>
    </source>
</reference>
<dbReference type="GO" id="GO:0016787">
    <property type="term" value="F:hydrolase activity"/>
    <property type="evidence" value="ECO:0007669"/>
    <property type="project" value="UniProtKB-KW"/>
</dbReference>